<proteinExistence type="predicted"/>
<organism evidence="1">
    <name type="scientific">marine sediment metagenome</name>
    <dbReference type="NCBI Taxonomy" id="412755"/>
    <lineage>
        <taxon>unclassified sequences</taxon>
        <taxon>metagenomes</taxon>
        <taxon>ecological metagenomes</taxon>
    </lineage>
</organism>
<gene>
    <name evidence="1" type="ORF">LCGC14_2332040</name>
</gene>
<evidence type="ECO:0000313" key="1">
    <source>
        <dbReference type="EMBL" id="KKL47789.1"/>
    </source>
</evidence>
<comment type="caution">
    <text evidence="1">The sequence shown here is derived from an EMBL/GenBank/DDBJ whole genome shotgun (WGS) entry which is preliminary data.</text>
</comment>
<sequence>MTYTQDELLDQMQRAMWVGFTMGVRSAREVAEACVRVAETRMEDAILAGVRSGCRKLNDDMAREMLAEEDDGGLADQIPQ</sequence>
<dbReference type="EMBL" id="LAZR01033544">
    <property type="protein sequence ID" value="KKL47789.1"/>
    <property type="molecule type" value="Genomic_DNA"/>
</dbReference>
<accession>A0A0F9CFC5</accession>
<dbReference type="AlphaFoldDB" id="A0A0F9CFC5"/>
<reference evidence="1" key="1">
    <citation type="journal article" date="2015" name="Nature">
        <title>Complex archaea that bridge the gap between prokaryotes and eukaryotes.</title>
        <authorList>
            <person name="Spang A."/>
            <person name="Saw J.H."/>
            <person name="Jorgensen S.L."/>
            <person name="Zaremba-Niedzwiedzka K."/>
            <person name="Martijn J."/>
            <person name="Lind A.E."/>
            <person name="van Eijk R."/>
            <person name="Schleper C."/>
            <person name="Guy L."/>
            <person name="Ettema T.J."/>
        </authorList>
    </citation>
    <scope>NUCLEOTIDE SEQUENCE</scope>
</reference>
<protein>
    <submittedName>
        <fullName evidence="1">Uncharacterized protein</fullName>
    </submittedName>
</protein>
<name>A0A0F9CFC5_9ZZZZ</name>